<name>A0A655WW95_VIBCL</name>
<reference evidence="1 2" key="1">
    <citation type="submission" date="2015-07" db="EMBL/GenBank/DDBJ databases">
        <authorList>
            <consortium name="Pathogen Informatics"/>
        </authorList>
    </citation>
    <scope>NUCLEOTIDE SEQUENCE [LARGE SCALE GENOMIC DNA]</scope>
    <source>
        <strain evidence="1 2">A316</strain>
    </source>
</reference>
<proteinExistence type="predicted"/>
<organism evidence="1 2">
    <name type="scientific">Vibrio cholerae</name>
    <dbReference type="NCBI Taxonomy" id="666"/>
    <lineage>
        <taxon>Bacteria</taxon>
        <taxon>Pseudomonadati</taxon>
        <taxon>Pseudomonadota</taxon>
        <taxon>Gammaproteobacteria</taxon>
        <taxon>Vibrionales</taxon>
        <taxon>Vibrionaceae</taxon>
        <taxon>Vibrio</taxon>
    </lineage>
</organism>
<sequence length="64" mass="7011">MSLSRSLQTVKFLCLASGAVTASGRKVWNFGRVVNIVCMIASCIRGKMTIGQSIDWRHKPNQSA</sequence>
<dbReference type="AlphaFoldDB" id="A0A655WW95"/>
<dbReference type="Proteomes" id="UP000041770">
    <property type="component" value="Unassembled WGS sequence"/>
</dbReference>
<evidence type="ECO:0000313" key="1">
    <source>
        <dbReference type="EMBL" id="CSB98318.1"/>
    </source>
</evidence>
<evidence type="ECO:0000313" key="2">
    <source>
        <dbReference type="Proteomes" id="UP000041770"/>
    </source>
</evidence>
<accession>A0A655WW95</accession>
<protein>
    <submittedName>
        <fullName evidence="1">Uncharacterized protein</fullName>
    </submittedName>
</protein>
<dbReference type="EMBL" id="CWQY01000001">
    <property type="protein sequence ID" value="CSB98318.1"/>
    <property type="molecule type" value="Genomic_DNA"/>
</dbReference>
<gene>
    <name evidence="1" type="ORF">ERS013200_00253</name>
</gene>